<proteinExistence type="predicted"/>
<name>K1R1H1_MAGGI</name>
<accession>K1R1H1</accession>
<dbReference type="HOGENOM" id="CLU_1645373_0_0_1"/>
<reference evidence="1" key="1">
    <citation type="journal article" date="2012" name="Nature">
        <title>The oyster genome reveals stress adaptation and complexity of shell formation.</title>
        <authorList>
            <person name="Zhang G."/>
            <person name="Fang X."/>
            <person name="Guo X."/>
            <person name="Li L."/>
            <person name="Luo R."/>
            <person name="Xu F."/>
            <person name="Yang P."/>
            <person name="Zhang L."/>
            <person name="Wang X."/>
            <person name="Qi H."/>
            <person name="Xiong Z."/>
            <person name="Que H."/>
            <person name="Xie Y."/>
            <person name="Holland P.W."/>
            <person name="Paps J."/>
            <person name="Zhu Y."/>
            <person name="Wu F."/>
            <person name="Chen Y."/>
            <person name="Wang J."/>
            <person name="Peng C."/>
            <person name="Meng J."/>
            <person name="Yang L."/>
            <person name="Liu J."/>
            <person name="Wen B."/>
            <person name="Zhang N."/>
            <person name="Huang Z."/>
            <person name="Zhu Q."/>
            <person name="Feng Y."/>
            <person name="Mount A."/>
            <person name="Hedgecock D."/>
            <person name="Xu Z."/>
            <person name="Liu Y."/>
            <person name="Domazet-Loso T."/>
            <person name="Du Y."/>
            <person name="Sun X."/>
            <person name="Zhang S."/>
            <person name="Liu B."/>
            <person name="Cheng P."/>
            <person name="Jiang X."/>
            <person name="Li J."/>
            <person name="Fan D."/>
            <person name="Wang W."/>
            <person name="Fu W."/>
            <person name="Wang T."/>
            <person name="Wang B."/>
            <person name="Zhang J."/>
            <person name="Peng Z."/>
            <person name="Li Y."/>
            <person name="Li N."/>
            <person name="Wang J."/>
            <person name="Chen M."/>
            <person name="He Y."/>
            <person name="Tan F."/>
            <person name="Song X."/>
            <person name="Zheng Q."/>
            <person name="Huang R."/>
            <person name="Yang H."/>
            <person name="Du X."/>
            <person name="Chen L."/>
            <person name="Yang M."/>
            <person name="Gaffney P.M."/>
            <person name="Wang S."/>
            <person name="Luo L."/>
            <person name="She Z."/>
            <person name="Ming Y."/>
            <person name="Huang W."/>
            <person name="Zhang S."/>
            <person name="Huang B."/>
            <person name="Zhang Y."/>
            <person name="Qu T."/>
            <person name="Ni P."/>
            <person name="Miao G."/>
            <person name="Wang J."/>
            <person name="Wang Q."/>
            <person name="Steinberg C.E."/>
            <person name="Wang H."/>
            <person name="Li N."/>
            <person name="Qian L."/>
            <person name="Zhang G."/>
            <person name="Li Y."/>
            <person name="Yang H."/>
            <person name="Liu X."/>
            <person name="Wang J."/>
            <person name="Yin Y."/>
            <person name="Wang J."/>
        </authorList>
    </citation>
    <scope>NUCLEOTIDE SEQUENCE [LARGE SCALE GENOMIC DNA]</scope>
    <source>
        <strain evidence="1">05x7-T-G4-1.051#20</strain>
    </source>
</reference>
<organism evidence="1">
    <name type="scientific">Magallana gigas</name>
    <name type="common">Pacific oyster</name>
    <name type="synonym">Crassostrea gigas</name>
    <dbReference type="NCBI Taxonomy" id="29159"/>
    <lineage>
        <taxon>Eukaryota</taxon>
        <taxon>Metazoa</taxon>
        <taxon>Spiralia</taxon>
        <taxon>Lophotrochozoa</taxon>
        <taxon>Mollusca</taxon>
        <taxon>Bivalvia</taxon>
        <taxon>Autobranchia</taxon>
        <taxon>Pteriomorphia</taxon>
        <taxon>Ostreida</taxon>
        <taxon>Ostreoidea</taxon>
        <taxon>Ostreidae</taxon>
        <taxon>Magallana</taxon>
    </lineage>
</organism>
<dbReference type="EMBL" id="JH817539">
    <property type="protein sequence ID" value="EKC34995.1"/>
    <property type="molecule type" value="Genomic_DNA"/>
</dbReference>
<gene>
    <name evidence="1" type="ORF">CGI_10023614</name>
</gene>
<dbReference type="AlphaFoldDB" id="K1R1H1"/>
<dbReference type="InParanoid" id="K1R1H1"/>
<evidence type="ECO:0000313" key="1">
    <source>
        <dbReference type="EMBL" id="EKC34995.1"/>
    </source>
</evidence>
<protein>
    <submittedName>
        <fullName evidence="1">Uncharacterized protein</fullName>
    </submittedName>
</protein>
<sequence length="161" mass="19198">MNQPMNRRGRKTCNRCVLCVFCASWWLWKTVERNHEEDYIGLAAESFISEVKKRYRVEATPIPTIYDEEVGGLRLQVLTLQEPVYHIQGRHQPRVTVDYVAETWVEGHLTHWNHYDNDGSRTANAVEDWNHKFTRMYRRPHPNIFIQLIQKEQDANETKML</sequence>